<dbReference type="AlphaFoldDB" id="A0A2P2J1H5"/>
<protein>
    <submittedName>
        <fullName evidence="2">Uncharacterized protein</fullName>
    </submittedName>
</protein>
<evidence type="ECO:0000256" key="1">
    <source>
        <dbReference type="SAM" id="MobiDB-lite"/>
    </source>
</evidence>
<evidence type="ECO:0000313" key="2">
    <source>
        <dbReference type="EMBL" id="MBW87329.1"/>
    </source>
</evidence>
<name>A0A2P2J1H5_RHIMU</name>
<sequence length="30" mass="3115">MRPLVTAKGGDESSLFLPISGRKNPPSGAM</sequence>
<proteinExistence type="predicted"/>
<accession>A0A2P2J1H5</accession>
<feature type="region of interest" description="Disordered" evidence="1">
    <location>
        <begin position="1"/>
        <end position="30"/>
    </location>
</feature>
<dbReference type="EMBL" id="GGEC01006846">
    <property type="protein sequence ID" value="MBW87329.1"/>
    <property type="molecule type" value="Transcribed_RNA"/>
</dbReference>
<organism evidence="2">
    <name type="scientific">Rhizophora mucronata</name>
    <name type="common">Asiatic mangrove</name>
    <dbReference type="NCBI Taxonomy" id="61149"/>
    <lineage>
        <taxon>Eukaryota</taxon>
        <taxon>Viridiplantae</taxon>
        <taxon>Streptophyta</taxon>
        <taxon>Embryophyta</taxon>
        <taxon>Tracheophyta</taxon>
        <taxon>Spermatophyta</taxon>
        <taxon>Magnoliopsida</taxon>
        <taxon>eudicotyledons</taxon>
        <taxon>Gunneridae</taxon>
        <taxon>Pentapetalae</taxon>
        <taxon>rosids</taxon>
        <taxon>fabids</taxon>
        <taxon>Malpighiales</taxon>
        <taxon>Rhizophoraceae</taxon>
        <taxon>Rhizophora</taxon>
    </lineage>
</organism>
<reference evidence="2" key="1">
    <citation type="submission" date="2018-02" db="EMBL/GenBank/DDBJ databases">
        <title>Rhizophora mucronata_Transcriptome.</title>
        <authorList>
            <person name="Meera S.P."/>
            <person name="Sreeshan A."/>
            <person name="Augustine A."/>
        </authorList>
    </citation>
    <scope>NUCLEOTIDE SEQUENCE</scope>
    <source>
        <tissue evidence="2">Leaf</tissue>
    </source>
</reference>